<dbReference type="InterPro" id="IPR036249">
    <property type="entry name" value="Thioredoxin-like_sf"/>
</dbReference>
<dbReference type="SUPFAM" id="SSF52833">
    <property type="entry name" value="Thioredoxin-like"/>
    <property type="match status" value="1"/>
</dbReference>
<evidence type="ECO:0000313" key="1">
    <source>
        <dbReference type="EMBL" id="KXB07024.1"/>
    </source>
</evidence>
<dbReference type="Gene3D" id="3.40.30.10">
    <property type="entry name" value="Glutaredoxin"/>
    <property type="match status" value="1"/>
</dbReference>
<proteinExistence type="predicted"/>
<protein>
    <recommendedName>
        <fullName evidence="3">Glutaredoxin domain-containing protein</fullName>
    </recommendedName>
</protein>
<dbReference type="EMBL" id="LHYE01000020">
    <property type="protein sequence ID" value="KXB07024.1"/>
    <property type="molecule type" value="Genomic_DNA"/>
</dbReference>
<organism evidence="1 2">
    <name type="scientific">candidate division MSBL1 archaeon SCGC-AAA382A20</name>
    <dbReference type="NCBI Taxonomy" id="1698280"/>
    <lineage>
        <taxon>Archaea</taxon>
        <taxon>Methanobacteriati</taxon>
        <taxon>Methanobacteriota</taxon>
        <taxon>candidate division MSBL1</taxon>
    </lineage>
</organism>
<gene>
    <name evidence="1" type="ORF">AKJ51_02210</name>
</gene>
<sequence>MSNWATCTSPFFRASATSQCLSEEGVTMYGLKTCPHCQEQKDRFGGSFKYVDYVECSVQKSLCSRKGISSVPAWIIDGKKIVGVQSLEKLASMTGCEYRR</sequence>
<dbReference type="PANTHER" id="PTHR34573:SF1">
    <property type="entry name" value="VITAMIN K EPOXIDE REDUCTASE DOMAIN-CONTAINING PROTEIN"/>
    <property type="match status" value="1"/>
</dbReference>
<evidence type="ECO:0008006" key="3">
    <source>
        <dbReference type="Google" id="ProtNLM"/>
    </source>
</evidence>
<dbReference type="AlphaFoldDB" id="A0A133VKQ3"/>
<name>A0A133VKQ3_9EURY</name>
<dbReference type="PANTHER" id="PTHR34573">
    <property type="entry name" value="VKC DOMAIN-CONTAINING PROTEIN"/>
    <property type="match status" value="1"/>
</dbReference>
<dbReference type="Proteomes" id="UP000070263">
    <property type="component" value="Unassembled WGS sequence"/>
</dbReference>
<accession>A0A133VKQ3</accession>
<keyword evidence="2" id="KW-1185">Reference proteome</keyword>
<comment type="caution">
    <text evidence="1">The sequence shown here is derived from an EMBL/GenBank/DDBJ whole genome shotgun (WGS) entry which is preliminary data.</text>
</comment>
<reference evidence="1 2" key="1">
    <citation type="journal article" date="2016" name="Sci. Rep.">
        <title>Metabolic traits of an uncultured archaeal lineage -MSBL1- from brine pools of the Red Sea.</title>
        <authorList>
            <person name="Mwirichia R."/>
            <person name="Alam I."/>
            <person name="Rashid M."/>
            <person name="Vinu M."/>
            <person name="Ba-Alawi W."/>
            <person name="Anthony Kamau A."/>
            <person name="Kamanda Ngugi D."/>
            <person name="Goker M."/>
            <person name="Klenk H.P."/>
            <person name="Bajic V."/>
            <person name="Stingl U."/>
        </authorList>
    </citation>
    <scope>NUCLEOTIDE SEQUENCE [LARGE SCALE GENOMIC DNA]</scope>
    <source>
        <strain evidence="1">SCGC-AAA382A20</strain>
    </source>
</reference>
<evidence type="ECO:0000313" key="2">
    <source>
        <dbReference type="Proteomes" id="UP000070263"/>
    </source>
</evidence>